<reference evidence="1" key="2">
    <citation type="journal article" date="2015" name="Fish Shellfish Immunol.">
        <title>Early steps in the European eel (Anguilla anguilla)-Vibrio vulnificus interaction in the gills: Role of the RtxA13 toxin.</title>
        <authorList>
            <person name="Callol A."/>
            <person name="Pajuelo D."/>
            <person name="Ebbesson L."/>
            <person name="Teles M."/>
            <person name="MacKenzie S."/>
            <person name="Amaro C."/>
        </authorList>
    </citation>
    <scope>NUCLEOTIDE SEQUENCE</scope>
</reference>
<evidence type="ECO:0000313" key="1">
    <source>
        <dbReference type="EMBL" id="JAH00823.1"/>
    </source>
</evidence>
<reference evidence="1" key="1">
    <citation type="submission" date="2014-11" db="EMBL/GenBank/DDBJ databases">
        <authorList>
            <person name="Amaro Gonzalez C."/>
        </authorList>
    </citation>
    <scope>NUCLEOTIDE SEQUENCE</scope>
</reference>
<protein>
    <submittedName>
        <fullName evidence="1">Uncharacterized protein</fullName>
    </submittedName>
</protein>
<dbReference type="EMBL" id="GBXM01107754">
    <property type="protein sequence ID" value="JAH00823.1"/>
    <property type="molecule type" value="Transcribed_RNA"/>
</dbReference>
<name>A0A0E9PAG7_ANGAN</name>
<proteinExistence type="predicted"/>
<accession>A0A0E9PAG7</accession>
<organism evidence="1">
    <name type="scientific">Anguilla anguilla</name>
    <name type="common">European freshwater eel</name>
    <name type="synonym">Muraena anguilla</name>
    <dbReference type="NCBI Taxonomy" id="7936"/>
    <lineage>
        <taxon>Eukaryota</taxon>
        <taxon>Metazoa</taxon>
        <taxon>Chordata</taxon>
        <taxon>Craniata</taxon>
        <taxon>Vertebrata</taxon>
        <taxon>Euteleostomi</taxon>
        <taxon>Actinopterygii</taxon>
        <taxon>Neopterygii</taxon>
        <taxon>Teleostei</taxon>
        <taxon>Anguilliformes</taxon>
        <taxon>Anguillidae</taxon>
        <taxon>Anguilla</taxon>
    </lineage>
</organism>
<sequence>MKAVKRLSNNFSVLAVGDIQTLQGDTNLHFI</sequence>
<dbReference type="AlphaFoldDB" id="A0A0E9PAG7"/>